<accession>A0A8S1Q5J1</accession>
<reference evidence="2" key="1">
    <citation type="submission" date="2021-01" db="EMBL/GenBank/DDBJ databases">
        <authorList>
            <consortium name="Genoscope - CEA"/>
            <person name="William W."/>
        </authorList>
    </citation>
    <scope>NUCLEOTIDE SEQUENCE</scope>
</reference>
<sequence length="68" mass="8332">MILQEKYQEINHLTQQNMDQNILNVKHKEKNLYLRANIIQQRGKHQTEYINHKSIRKSSRRENSCKRI</sequence>
<dbReference type="EMBL" id="CAJJDN010000096">
    <property type="protein sequence ID" value="CAD8110829.1"/>
    <property type="molecule type" value="Genomic_DNA"/>
</dbReference>
<dbReference type="AlphaFoldDB" id="A0A8S1Q5J1"/>
<organism evidence="2 3">
    <name type="scientific">Paramecium sonneborni</name>
    <dbReference type="NCBI Taxonomy" id="65129"/>
    <lineage>
        <taxon>Eukaryota</taxon>
        <taxon>Sar</taxon>
        <taxon>Alveolata</taxon>
        <taxon>Ciliophora</taxon>
        <taxon>Intramacronucleata</taxon>
        <taxon>Oligohymenophorea</taxon>
        <taxon>Peniculida</taxon>
        <taxon>Parameciidae</taxon>
        <taxon>Paramecium</taxon>
    </lineage>
</organism>
<comment type="caution">
    <text evidence="2">The sequence shown here is derived from an EMBL/GenBank/DDBJ whole genome shotgun (WGS) entry which is preliminary data.</text>
</comment>
<proteinExistence type="predicted"/>
<name>A0A8S1Q5J1_9CILI</name>
<gene>
    <name evidence="2" type="ORF">PSON_ATCC_30995.1.T0960199</name>
</gene>
<evidence type="ECO:0000256" key="1">
    <source>
        <dbReference type="SAM" id="MobiDB-lite"/>
    </source>
</evidence>
<evidence type="ECO:0000313" key="2">
    <source>
        <dbReference type="EMBL" id="CAD8110829.1"/>
    </source>
</evidence>
<keyword evidence="3" id="KW-1185">Reference proteome</keyword>
<evidence type="ECO:0000313" key="3">
    <source>
        <dbReference type="Proteomes" id="UP000692954"/>
    </source>
</evidence>
<feature type="region of interest" description="Disordered" evidence="1">
    <location>
        <begin position="49"/>
        <end position="68"/>
    </location>
</feature>
<dbReference type="Proteomes" id="UP000692954">
    <property type="component" value="Unassembled WGS sequence"/>
</dbReference>
<protein>
    <submittedName>
        <fullName evidence="2">Uncharacterized protein</fullName>
    </submittedName>
</protein>